<accession>A0A3P1C3A8</accession>
<keyword evidence="2" id="KW-1185">Reference proteome</keyword>
<proteinExistence type="predicted"/>
<reference evidence="1 2" key="1">
    <citation type="submission" date="2018-11" db="EMBL/GenBank/DDBJ databases">
        <authorList>
            <person name="Zhou Z."/>
            <person name="Wang G."/>
        </authorList>
    </citation>
    <scope>NUCLEOTIDE SEQUENCE [LARGE SCALE GENOMIC DNA]</scope>
    <source>
        <strain evidence="1 2">KCTC52004</strain>
    </source>
</reference>
<protein>
    <submittedName>
        <fullName evidence="1">Uncharacterized protein</fullName>
    </submittedName>
</protein>
<evidence type="ECO:0000313" key="1">
    <source>
        <dbReference type="EMBL" id="RRB07762.1"/>
    </source>
</evidence>
<comment type="caution">
    <text evidence="1">The sequence shown here is derived from an EMBL/GenBank/DDBJ whole genome shotgun (WGS) entry which is preliminary data.</text>
</comment>
<evidence type="ECO:0000313" key="2">
    <source>
        <dbReference type="Proteomes" id="UP000271925"/>
    </source>
</evidence>
<dbReference type="Proteomes" id="UP000271925">
    <property type="component" value="Unassembled WGS sequence"/>
</dbReference>
<sequence length="974" mass="108331">MSTLCHTPHPLTRQGTAQTDRLPEGLKSGFVDLDERTLTNLVRQSAEYSRYIGFYDGVHADPSARADWTVFFEQIYDFSTKRCRFSSIDELKTGEISPHLGLFLAFLQLFQINQSNLNELTDKHISLFYEDVLQLAYKPTLPDKAVIFTTLAKSQESLLLKSGTRLLAGKDGQGNPRVYKTTEEVVVNQAQVTDLKTVFVQKNGGEIQHIALTQKADTADGISKPIESEPASWDPFGNGNQPKAEIGCLIASPIFYLSEGNRTITLSAGNFPAELADQLTIQYTAPKGWQEVSSWELPGGKLVITLAPALPAWVGFDPEKHGDRFFDTVLPLLKISLKDHAQYRLLQQNKPDITIDVSVTGCKNLLLYNDLGEIDPSKSFLPFGTRPVPNSSKLIIGYPSAFNKYLKNFALVVNENPALSNSVVNFSQAFPLVGGVWQAAFPGDRNNYNAVGVFKNDYSQDEADLSYSTQTKNNFIRVINQYDYAKALASYTQFIAETAGGGSTSSKATTTASTVKIKDKIAERATDVSKEAILIGTYIEVNPPVIPEYESLTLHYNASVSLKNDAASFFYQIHPFGYQKFNKTVPPNLMPEFGSEGTLYIGISRLLKGQSLSLHFQLLESSGNPDLKINGITWFTASNNSLVRMAPHEIIKDTTGQLTTSGIIRFSLPPEAFENRNTVLDSNKVWLVARCEQDCAAYPRVIAIKSQAVESTFFNQNNETAHLTTGLEAGTITKVELPLSGLKKIEQPYVSTGGRSAESVSAYRTRVSELLRHKSRAWNIWDYERMVLEEFPEIYKVKCISHSKSTTEYAPGNVLLVVLPHLEDVQTQDLLQPKVSIGKREEIRAYLQKFVSPFVKIEVINPVYEALEVTAHVTLIDGFDKAYYADQVSKALKAWLSPWLKSREEGLTFRGELYQSDLINFIEQLAYVDYIGFLEVRTYVNGAPVLCGEHIKTSSQSVILTSSATHVIDTDKPC</sequence>
<gene>
    <name evidence="1" type="ORF">EHT25_08305</name>
</gene>
<dbReference type="OrthoDB" id="9762853at2"/>
<dbReference type="EMBL" id="RQJO01000007">
    <property type="protein sequence ID" value="RRB07762.1"/>
    <property type="molecule type" value="Genomic_DNA"/>
</dbReference>
<organism evidence="1 2">
    <name type="scientific">Larkinella rosea</name>
    <dbReference type="NCBI Taxonomy" id="2025312"/>
    <lineage>
        <taxon>Bacteria</taxon>
        <taxon>Pseudomonadati</taxon>
        <taxon>Bacteroidota</taxon>
        <taxon>Cytophagia</taxon>
        <taxon>Cytophagales</taxon>
        <taxon>Spirosomataceae</taxon>
        <taxon>Larkinella</taxon>
    </lineage>
</organism>
<dbReference type="AlphaFoldDB" id="A0A3P1C3A8"/>
<dbReference type="RefSeq" id="WP_124873173.1">
    <property type="nucleotide sequence ID" value="NZ_RQJO01000007.1"/>
</dbReference>
<name>A0A3P1C3A8_9BACT</name>